<reference evidence="1 2" key="1">
    <citation type="submission" date="2014-01" db="EMBL/GenBank/DDBJ databases">
        <authorList>
            <consortium name="DOE Joint Genome Institute"/>
            <person name="Anderson I."/>
            <person name="Huntemann M."/>
            <person name="Han J."/>
            <person name="Chen A."/>
            <person name="Kyrpides N."/>
            <person name="Mavromatis K."/>
            <person name="Markowitz V."/>
            <person name="Palaniappan K."/>
            <person name="Ivanova N."/>
            <person name="Schaumberg A."/>
            <person name="Pati A."/>
            <person name="Liolios K."/>
            <person name="Nordberg H.P."/>
            <person name="Cantor M.N."/>
            <person name="Hua S.X."/>
            <person name="Woyke T."/>
        </authorList>
    </citation>
    <scope>NUCLEOTIDE SEQUENCE [LARGE SCALE GENOMIC DNA]</scope>
    <source>
        <strain evidence="1 2">XH-48</strain>
    </source>
</reference>
<dbReference type="STRING" id="797299.HALLA_15180"/>
<name>W0JUP4_9EURY</name>
<proteinExistence type="predicted"/>
<dbReference type="EMBL" id="CP007055">
    <property type="protein sequence ID" value="AHG01067.1"/>
    <property type="molecule type" value="Genomic_DNA"/>
</dbReference>
<evidence type="ECO:0000313" key="1">
    <source>
        <dbReference type="EMBL" id="AHG01067.1"/>
    </source>
</evidence>
<accession>W0JUP4</accession>
<dbReference type="KEGG" id="hlr:HALLA_15180"/>
<dbReference type="AlphaFoldDB" id="W0JUP4"/>
<gene>
    <name evidence="1" type="ORF">HALLA_15180</name>
</gene>
<dbReference type="HOGENOM" id="CLU_3322837_0_0_2"/>
<keyword evidence="2" id="KW-1185">Reference proteome</keyword>
<protein>
    <submittedName>
        <fullName evidence="1">Uncharacterized protein</fullName>
    </submittedName>
</protein>
<sequence>MLSLTAIYGLNTGDSSRRVTAADSLEADAGARQETTRR</sequence>
<dbReference type="Proteomes" id="UP000019024">
    <property type="component" value="Chromosome"/>
</dbReference>
<evidence type="ECO:0000313" key="2">
    <source>
        <dbReference type="Proteomes" id="UP000019024"/>
    </source>
</evidence>
<organism evidence="1 2">
    <name type="scientific">Halostagnicola larsenii XH-48</name>
    <dbReference type="NCBI Taxonomy" id="797299"/>
    <lineage>
        <taxon>Archaea</taxon>
        <taxon>Methanobacteriati</taxon>
        <taxon>Methanobacteriota</taxon>
        <taxon>Stenosarchaea group</taxon>
        <taxon>Halobacteria</taxon>
        <taxon>Halobacteriales</taxon>
        <taxon>Natrialbaceae</taxon>
        <taxon>Halostagnicola</taxon>
    </lineage>
</organism>